<keyword evidence="1" id="KW-0812">Transmembrane</keyword>
<name>S6AAI6_SULDS</name>
<keyword evidence="1" id="KW-1133">Transmembrane helix</keyword>
<dbReference type="InterPro" id="IPR009937">
    <property type="entry name" value="Phage_holin_3_6"/>
</dbReference>
<evidence type="ECO:0000313" key="3">
    <source>
        <dbReference type="Proteomes" id="UP000015559"/>
    </source>
</evidence>
<dbReference type="RefSeq" id="WP_009205121.1">
    <property type="nucleotide sequence ID" value="NC_022357.1"/>
</dbReference>
<sequence>MTETDAGIAHATGLFASLRNFAATLSGVAQTRLELLANEVEEEKLRFAQLLLFGSIALFCLAMGSVFLAIFITVLLWDSHRLLVLGGLAGLFFSLGGVGVVMFRARASVGGRLFAASLAELGKDRQQLLP</sequence>
<dbReference type="Proteomes" id="UP000015559">
    <property type="component" value="Chromosome"/>
</dbReference>
<dbReference type="STRING" id="1163617.SCD_n02115"/>
<evidence type="ECO:0000256" key="1">
    <source>
        <dbReference type="SAM" id="Phobius"/>
    </source>
</evidence>
<dbReference type="eggNOG" id="COG5393">
    <property type="taxonomic scope" value="Bacteria"/>
</dbReference>
<organism evidence="2 3">
    <name type="scientific">Sulfuricella denitrificans (strain DSM 22764 / NBRC 105220 / skB26)</name>
    <dbReference type="NCBI Taxonomy" id="1163617"/>
    <lineage>
        <taxon>Bacteria</taxon>
        <taxon>Pseudomonadati</taxon>
        <taxon>Pseudomonadota</taxon>
        <taxon>Betaproteobacteria</taxon>
        <taxon>Nitrosomonadales</taxon>
        <taxon>Sulfuricellaceae</taxon>
        <taxon>Sulfuricella</taxon>
    </lineage>
</organism>
<dbReference type="OrthoDB" id="8909515at2"/>
<dbReference type="EMBL" id="AP013066">
    <property type="protein sequence ID" value="BAN35925.1"/>
    <property type="molecule type" value="Genomic_DNA"/>
</dbReference>
<proteinExistence type="predicted"/>
<feature type="transmembrane region" description="Helical" evidence="1">
    <location>
        <begin position="50"/>
        <end position="77"/>
    </location>
</feature>
<dbReference type="AlphaFoldDB" id="S6AAI6"/>
<evidence type="ECO:0008006" key="4">
    <source>
        <dbReference type="Google" id="ProtNLM"/>
    </source>
</evidence>
<gene>
    <name evidence="2" type="ORF">SCD_n02115</name>
</gene>
<feature type="transmembrane region" description="Helical" evidence="1">
    <location>
        <begin position="83"/>
        <end position="103"/>
    </location>
</feature>
<protein>
    <recommendedName>
        <fullName evidence="4">Transmembrane protein</fullName>
    </recommendedName>
</protein>
<dbReference type="Pfam" id="PF07332">
    <property type="entry name" value="Phage_holin_3_6"/>
    <property type="match status" value="1"/>
</dbReference>
<evidence type="ECO:0000313" key="2">
    <source>
        <dbReference type="EMBL" id="BAN35925.1"/>
    </source>
</evidence>
<keyword evidence="3" id="KW-1185">Reference proteome</keyword>
<keyword evidence="1" id="KW-0472">Membrane</keyword>
<reference evidence="2 3" key="1">
    <citation type="journal article" date="2012" name="Appl. Environ. Microbiol.">
        <title>Draft genome sequence of a psychrotolerant sulfur-oxidizing bacterium, Sulfuricella denitrificans skB26, and proteomic insights into cold adaptation.</title>
        <authorList>
            <person name="Watanabe T."/>
            <person name="Kojima H."/>
            <person name="Fukui M."/>
        </authorList>
    </citation>
    <scope>NUCLEOTIDE SEQUENCE [LARGE SCALE GENOMIC DNA]</scope>
    <source>
        <strain evidence="3">skB26</strain>
    </source>
</reference>
<accession>S6AAI6</accession>
<dbReference type="KEGG" id="sdr:SCD_n02115"/>
<dbReference type="HOGENOM" id="CLU_136851_2_1_4"/>